<reference evidence="2" key="1">
    <citation type="submission" date="2014-11" db="EMBL/GenBank/DDBJ databases">
        <authorList>
            <person name="Amaro Gonzalez C."/>
        </authorList>
    </citation>
    <scope>NUCLEOTIDE SEQUENCE</scope>
</reference>
<evidence type="ECO:0000313" key="2">
    <source>
        <dbReference type="EMBL" id="JAI03345.1"/>
    </source>
</evidence>
<protein>
    <submittedName>
        <fullName evidence="2">Uncharacterized protein</fullName>
    </submittedName>
</protein>
<sequence>MHPAALWEMQSRKSVVPVKG</sequence>
<organism evidence="2">
    <name type="scientific">Anguilla anguilla</name>
    <name type="common">European freshwater eel</name>
    <name type="synonym">Muraena anguilla</name>
    <dbReference type="NCBI Taxonomy" id="7936"/>
    <lineage>
        <taxon>Eukaryota</taxon>
        <taxon>Metazoa</taxon>
        <taxon>Chordata</taxon>
        <taxon>Craniata</taxon>
        <taxon>Vertebrata</taxon>
        <taxon>Euteleostomi</taxon>
        <taxon>Actinopterygii</taxon>
        <taxon>Neopterygii</taxon>
        <taxon>Teleostei</taxon>
        <taxon>Anguilliformes</taxon>
        <taxon>Anguillidae</taxon>
        <taxon>Anguilla</taxon>
    </lineage>
</organism>
<feature type="region of interest" description="Disordered" evidence="1">
    <location>
        <begin position="1"/>
        <end position="20"/>
    </location>
</feature>
<dbReference type="EMBL" id="GBXM01005233">
    <property type="protein sequence ID" value="JAI03345.1"/>
    <property type="molecule type" value="Transcribed_RNA"/>
</dbReference>
<proteinExistence type="predicted"/>
<name>A0A0E9XL14_ANGAN</name>
<reference evidence="2" key="2">
    <citation type="journal article" date="2015" name="Fish Shellfish Immunol.">
        <title>Early steps in the European eel (Anguilla anguilla)-Vibrio vulnificus interaction in the gills: Role of the RtxA13 toxin.</title>
        <authorList>
            <person name="Callol A."/>
            <person name="Pajuelo D."/>
            <person name="Ebbesson L."/>
            <person name="Teles M."/>
            <person name="MacKenzie S."/>
            <person name="Amaro C."/>
        </authorList>
    </citation>
    <scope>NUCLEOTIDE SEQUENCE</scope>
</reference>
<accession>A0A0E9XL14</accession>
<evidence type="ECO:0000256" key="1">
    <source>
        <dbReference type="SAM" id="MobiDB-lite"/>
    </source>
</evidence>
<dbReference type="AlphaFoldDB" id="A0A0E9XL14"/>